<gene>
    <name evidence="2" type="ORF">Aconfl_04550</name>
</gene>
<keyword evidence="1" id="KW-0378">Hydrolase</keyword>
<dbReference type="RefSeq" id="WP_338222612.1">
    <property type="nucleotide sequence ID" value="NZ_BTPD01000001.1"/>
</dbReference>
<keyword evidence="1" id="KW-0645">Protease</keyword>
<dbReference type="EMBL" id="BTPD01000001">
    <property type="protein sequence ID" value="GMQ27813.1"/>
    <property type="molecule type" value="Genomic_DNA"/>
</dbReference>
<comment type="catalytic activity">
    <reaction evidence="1">
        <text>an L-aminoacyl-L-amino acid + H2O = 2 an L-alpha-amino acid</text>
        <dbReference type="Rhea" id="RHEA:48940"/>
        <dbReference type="ChEBI" id="CHEBI:15377"/>
        <dbReference type="ChEBI" id="CHEBI:59869"/>
        <dbReference type="ChEBI" id="CHEBI:77460"/>
    </reaction>
</comment>
<dbReference type="PANTHER" id="PTHR12994">
    <property type="entry name" value="SECERNIN"/>
    <property type="match status" value="1"/>
</dbReference>
<dbReference type="InterPro" id="IPR005322">
    <property type="entry name" value="Peptidase_C69"/>
</dbReference>
<keyword evidence="1" id="KW-0224">Dipeptidase</keyword>
<dbReference type="PANTHER" id="PTHR12994:SF17">
    <property type="entry name" value="LD30995P"/>
    <property type="match status" value="1"/>
</dbReference>
<dbReference type="GO" id="GO:0016746">
    <property type="term" value="F:acyltransferase activity"/>
    <property type="evidence" value="ECO:0007669"/>
    <property type="project" value="UniProtKB-KW"/>
</dbReference>
<evidence type="ECO:0000313" key="3">
    <source>
        <dbReference type="Proteomes" id="UP001338309"/>
    </source>
</evidence>
<comment type="caution">
    <text evidence="2">The sequence shown here is derived from an EMBL/GenBank/DDBJ whole genome shotgun (WGS) entry which is preliminary data.</text>
</comment>
<accession>A0ABQ6PJA5</accession>
<keyword evidence="3" id="KW-1185">Reference proteome</keyword>
<sequence>MCDTLVALPDKTAFGNLIFGKNSDREPLEAQAIAHYPRQLPKENQLKCTYITIPQVEETFEVILSKPFQMWGAEMGVNEHGVVIGNEAVFTNVRFDKKKVGLTGMDLLRLALERSNSAKQALKIITNLLEEFGQNACGGYQNRNFYYHNSFLIADPQEVFILETAGKSWAYRRVNSIGSISNGLTLDEDYDEAHFVEEKRTIQSLFSGKKESFRGRFSDLLYTEVGRAKQRQACTFGFLEKRKELEVQDFFEALRQHDREDFNPKKATTGCICMHATGMTNPSDTTGSMVAEIRKYGPSTIWLTSTSQPCMSVYLPFYFGTSWDQGLFSPSAHPDESLWWKAKSIQRSILNDYSKLQPEWRNQLDPLQTSWVLENKKLLEKNPETEDLSQFTEKCIRAYLRVLQEFSSKSSPL</sequence>
<evidence type="ECO:0000256" key="1">
    <source>
        <dbReference type="RuleBase" id="RU364089"/>
    </source>
</evidence>
<dbReference type="Pfam" id="PF03577">
    <property type="entry name" value="Peptidase_C69"/>
    <property type="match status" value="1"/>
</dbReference>
<dbReference type="EC" id="3.4.-.-" evidence="1"/>
<dbReference type="Proteomes" id="UP001338309">
    <property type="component" value="Unassembled WGS sequence"/>
</dbReference>
<name>A0ABQ6PJA5_9BACT</name>
<proteinExistence type="inferred from homology"/>
<keyword evidence="2" id="KW-0808">Transferase</keyword>
<reference evidence="2 3" key="1">
    <citation type="submission" date="2023-08" db="EMBL/GenBank/DDBJ databases">
        <title>Draft genome sequence of Algoriphagus confluentis.</title>
        <authorList>
            <person name="Takatani N."/>
            <person name="Hosokawa M."/>
            <person name="Sawabe T."/>
        </authorList>
    </citation>
    <scope>NUCLEOTIDE SEQUENCE [LARGE SCALE GENOMIC DNA]</scope>
    <source>
        <strain evidence="2 3">NBRC 111222</strain>
    </source>
</reference>
<dbReference type="Gene3D" id="3.60.60.10">
    <property type="entry name" value="Penicillin V Acylase, Chain A"/>
    <property type="match status" value="1"/>
</dbReference>
<protein>
    <recommendedName>
        <fullName evidence="1">Dipeptidase</fullName>
        <ecNumber evidence="1">3.4.-.-</ecNumber>
    </recommendedName>
</protein>
<comment type="similarity">
    <text evidence="1">Belongs to the peptidase C69 family.</text>
</comment>
<organism evidence="2 3">
    <name type="scientific">Algoriphagus confluentis</name>
    <dbReference type="NCBI Taxonomy" id="1697556"/>
    <lineage>
        <taxon>Bacteria</taxon>
        <taxon>Pseudomonadati</taxon>
        <taxon>Bacteroidota</taxon>
        <taxon>Cytophagia</taxon>
        <taxon>Cytophagales</taxon>
        <taxon>Cyclobacteriaceae</taxon>
        <taxon>Algoriphagus</taxon>
    </lineage>
</organism>
<keyword evidence="2" id="KW-0012">Acyltransferase</keyword>
<evidence type="ECO:0000313" key="2">
    <source>
        <dbReference type="EMBL" id="GMQ27813.1"/>
    </source>
</evidence>